<feature type="transmembrane region" description="Helical" evidence="5">
    <location>
        <begin position="82"/>
        <end position="100"/>
    </location>
</feature>
<reference evidence="7" key="1">
    <citation type="submission" date="2017-04" db="EMBL/GenBank/DDBJ databases">
        <authorList>
            <person name="Varghese N."/>
            <person name="Submissions S."/>
        </authorList>
    </citation>
    <scope>NUCLEOTIDE SEQUENCE [LARGE SCALE GENOMIC DNA]</scope>
    <source>
        <strain evidence="7">Ballard 720</strain>
    </source>
</reference>
<evidence type="ECO:0000256" key="1">
    <source>
        <dbReference type="ARBA" id="ARBA00004141"/>
    </source>
</evidence>
<organism evidence="6 7">
    <name type="scientific">Trinickia caryophylli</name>
    <name type="common">Paraburkholderia caryophylli</name>
    <dbReference type="NCBI Taxonomy" id="28094"/>
    <lineage>
        <taxon>Bacteria</taxon>
        <taxon>Pseudomonadati</taxon>
        <taxon>Pseudomonadota</taxon>
        <taxon>Betaproteobacteria</taxon>
        <taxon>Burkholderiales</taxon>
        <taxon>Burkholderiaceae</taxon>
        <taxon>Trinickia</taxon>
    </lineage>
</organism>
<feature type="transmembrane region" description="Helical" evidence="5">
    <location>
        <begin position="12"/>
        <end position="44"/>
    </location>
</feature>
<feature type="transmembrane region" description="Helical" evidence="5">
    <location>
        <begin position="106"/>
        <end position="125"/>
    </location>
</feature>
<proteinExistence type="inferred from homology"/>
<dbReference type="InterPro" id="IPR002781">
    <property type="entry name" value="TM_pro_TauE-like"/>
</dbReference>
<dbReference type="PANTHER" id="PTHR43701">
    <property type="entry name" value="MEMBRANE TRANSPORTER PROTEIN MJ0441-RELATED"/>
    <property type="match status" value="1"/>
</dbReference>
<keyword evidence="4 5" id="KW-0472">Membrane</keyword>
<feature type="transmembrane region" description="Helical" evidence="5">
    <location>
        <begin position="145"/>
        <end position="169"/>
    </location>
</feature>
<dbReference type="STRING" id="28094.SAMN06295900_1272"/>
<dbReference type="Proteomes" id="UP000192911">
    <property type="component" value="Unassembled WGS sequence"/>
</dbReference>
<feature type="transmembrane region" description="Helical" evidence="5">
    <location>
        <begin position="175"/>
        <end position="197"/>
    </location>
</feature>
<dbReference type="RefSeq" id="WP_158243595.1">
    <property type="nucleotide sequence ID" value="NZ_BSQD01000024.1"/>
</dbReference>
<dbReference type="PANTHER" id="PTHR43701:SF2">
    <property type="entry name" value="MEMBRANE TRANSPORTER PROTEIN YJNA-RELATED"/>
    <property type="match status" value="1"/>
</dbReference>
<dbReference type="InterPro" id="IPR051598">
    <property type="entry name" value="TSUP/Inactive_protease-like"/>
</dbReference>
<sequence>MTLLLSWLHEQLALAGMCGLSIGFTLGLVGGGAGMLAVPLLLYVVKVGDVHVAIGTTAVSIALTAIVNLVRYARAGLVHWRFGATFAATGVTGAFVGSMWSLHVDAAAVMLLLAALVAMVGVTMFSRRQPAADAVELAAAPVRGLATAGAGVAVGGLSGFFGVSGGFLSVPALHLIARIPMLQAVASSLVSVVAFSTTTGLNYARAGKVSVPLALALVAGGLLGSAAGMRAAKSLSGRGPALRRLFALMLIAISAYIAYRSTVRT</sequence>
<feature type="transmembrane region" description="Helical" evidence="5">
    <location>
        <begin position="50"/>
        <end position="70"/>
    </location>
</feature>
<accession>A0A1X7HAM6</accession>
<evidence type="ECO:0000256" key="2">
    <source>
        <dbReference type="ARBA" id="ARBA00022692"/>
    </source>
</evidence>
<comment type="similarity">
    <text evidence="5">Belongs to the 4-toluene sulfonate uptake permease (TSUP) (TC 2.A.102) family.</text>
</comment>
<keyword evidence="2 5" id="KW-0812">Transmembrane</keyword>
<dbReference type="GO" id="GO:0005886">
    <property type="term" value="C:plasma membrane"/>
    <property type="evidence" value="ECO:0007669"/>
    <property type="project" value="UniProtKB-SubCell"/>
</dbReference>
<dbReference type="EMBL" id="FXAH01000027">
    <property type="protein sequence ID" value="SMF82615.1"/>
    <property type="molecule type" value="Genomic_DNA"/>
</dbReference>
<feature type="transmembrane region" description="Helical" evidence="5">
    <location>
        <begin position="241"/>
        <end position="259"/>
    </location>
</feature>
<protein>
    <recommendedName>
        <fullName evidence="5">Probable membrane transporter protein</fullName>
    </recommendedName>
</protein>
<comment type="subcellular location">
    <subcellularLocation>
        <location evidence="5">Cell membrane</location>
        <topology evidence="5">Multi-pass membrane protein</topology>
    </subcellularLocation>
    <subcellularLocation>
        <location evidence="1">Membrane</location>
        <topology evidence="1">Multi-pass membrane protein</topology>
    </subcellularLocation>
</comment>
<keyword evidence="3 5" id="KW-1133">Transmembrane helix</keyword>
<dbReference type="AlphaFoldDB" id="A0A1X7HAM6"/>
<dbReference type="GeneID" id="95550162"/>
<evidence type="ECO:0000313" key="6">
    <source>
        <dbReference type="EMBL" id="SMF82615.1"/>
    </source>
</evidence>
<keyword evidence="7" id="KW-1185">Reference proteome</keyword>
<name>A0A1X7HAM6_TRICW</name>
<evidence type="ECO:0000313" key="7">
    <source>
        <dbReference type="Proteomes" id="UP000192911"/>
    </source>
</evidence>
<evidence type="ECO:0000256" key="5">
    <source>
        <dbReference type="RuleBase" id="RU363041"/>
    </source>
</evidence>
<gene>
    <name evidence="6" type="ORF">SAMN06295900_1272</name>
</gene>
<dbReference type="Pfam" id="PF01925">
    <property type="entry name" value="TauE"/>
    <property type="match status" value="1"/>
</dbReference>
<evidence type="ECO:0000256" key="3">
    <source>
        <dbReference type="ARBA" id="ARBA00022989"/>
    </source>
</evidence>
<evidence type="ECO:0000256" key="4">
    <source>
        <dbReference type="ARBA" id="ARBA00023136"/>
    </source>
</evidence>
<feature type="transmembrane region" description="Helical" evidence="5">
    <location>
        <begin position="209"/>
        <end position="229"/>
    </location>
</feature>
<keyword evidence="5" id="KW-1003">Cell membrane</keyword>